<protein>
    <submittedName>
        <fullName evidence="2">Uncharacterized protein</fullName>
    </submittedName>
</protein>
<proteinExistence type="predicted"/>
<dbReference type="Proteomes" id="UP000052013">
    <property type="component" value="Unassembled WGS sequence"/>
</dbReference>
<evidence type="ECO:0000313" key="3">
    <source>
        <dbReference type="Proteomes" id="UP000052013"/>
    </source>
</evidence>
<keyword evidence="1" id="KW-1133">Transmembrane helix</keyword>
<dbReference type="RefSeq" id="WP_057865830.1">
    <property type="nucleotide sequence ID" value="NZ_AZEY01000098.1"/>
</dbReference>
<keyword evidence="1" id="KW-0472">Membrane</keyword>
<dbReference type="STRING" id="1423739.FC85_GL001411"/>
<reference evidence="2 3" key="1">
    <citation type="journal article" date="2015" name="Genome Announc.">
        <title>Expanding the biotechnology potential of lactobacilli through comparative genomics of 213 strains and associated genera.</title>
        <authorList>
            <person name="Sun Z."/>
            <person name="Harris H.M."/>
            <person name="McCann A."/>
            <person name="Guo C."/>
            <person name="Argimon S."/>
            <person name="Zhang W."/>
            <person name="Yang X."/>
            <person name="Jeffery I.B."/>
            <person name="Cooney J.C."/>
            <person name="Kagawa T.F."/>
            <person name="Liu W."/>
            <person name="Song Y."/>
            <person name="Salvetti E."/>
            <person name="Wrobel A."/>
            <person name="Rasinkangas P."/>
            <person name="Parkhill J."/>
            <person name="Rea M.C."/>
            <person name="O'Sullivan O."/>
            <person name="Ritari J."/>
            <person name="Douillard F.P."/>
            <person name="Paul Ross R."/>
            <person name="Yang R."/>
            <person name="Briner A.E."/>
            <person name="Felis G.E."/>
            <person name="de Vos W.M."/>
            <person name="Barrangou R."/>
            <person name="Klaenhammer T.R."/>
            <person name="Caufield P.W."/>
            <person name="Cui Y."/>
            <person name="Zhang H."/>
            <person name="O'Toole P.W."/>
        </authorList>
    </citation>
    <scope>NUCLEOTIDE SEQUENCE [LARGE SCALE GENOMIC DNA]</scope>
    <source>
        <strain evidence="2 3">DSM 14421</strain>
    </source>
</reference>
<dbReference type="AlphaFoldDB" id="A0A0R1SBU9"/>
<dbReference type="EMBL" id="AZEY01000098">
    <property type="protein sequence ID" value="KRL64138.1"/>
    <property type="molecule type" value="Genomic_DNA"/>
</dbReference>
<gene>
    <name evidence="2" type="ORF">FC85_GL001411</name>
</gene>
<keyword evidence="1" id="KW-0812">Transmembrane</keyword>
<sequence length="176" mass="19627">MMISAKRSNQSLNILYGIAAVFSIILGIRLVLFTFISIFGFLLMSIPTIHSFMMQQLIDAGMTDASLWEIIFFWLILLITLAARFGVALGLFRLTDDFRKQPTLDAINMTNFKLILIADGGYIVAAYIGSFASQIFNLTGISLFGGGTLTNILIWLVLYTVYLIFKTRSNSVSDRS</sequence>
<feature type="transmembrane region" description="Helical" evidence="1">
    <location>
        <begin position="71"/>
        <end position="94"/>
    </location>
</feature>
<name>A0A0R1SBU9_9LACO</name>
<dbReference type="PATRIC" id="fig|1423739.3.peg.1475"/>
<feature type="transmembrane region" description="Helical" evidence="1">
    <location>
        <begin position="114"/>
        <end position="135"/>
    </location>
</feature>
<comment type="caution">
    <text evidence="2">The sequence shown here is derived from an EMBL/GenBank/DDBJ whole genome shotgun (WGS) entry which is preliminary data.</text>
</comment>
<accession>A0A0R1SBU9</accession>
<feature type="transmembrane region" description="Helical" evidence="1">
    <location>
        <begin position="12"/>
        <end position="44"/>
    </location>
</feature>
<evidence type="ECO:0000256" key="1">
    <source>
        <dbReference type="SAM" id="Phobius"/>
    </source>
</evidence>
<organism evidence="2 3">
    <name type="scientific">Lentilactobacillus diolivorans DSM 14421</name>
    <dbReference type="NCBI Taxonomy" id="1423739"/>
    <lineage>
        <taxon>Bacteria</taxon>
        <taxon>Bacillati</taxon>
        <taxon>Bacillota</taxon>
        <taxon>Bacilli</taxon>
        <taxon>Lactobacillales</taxon>
        <taxon>Lactobacillaceae</taxon>
        <taxon>Lentilactobacillus</taxon>
    </lineage>
</organism>
<evidence type="ECO:0000313" key="2">
    <source>
        <dbReference type="EMBL" id="KRL64138.1"/>
    </source>
</evidence>
<feature type="transmembrane region" description="Helical" evidence="1">
    <location>
        <begin position="141"/>
        <end position="165"/>
    </location>
</feature>